<comment type="caution">
    <text evidence="2">The sequence shown here is derived from an EMBL/GenBank/DDBJ whole genome shotgun (WGS) entry which is preliminary data.</text>
</comment>
<feature type="domain" description="VOC" evidence="1">
    <location>
        <begin position="3"/>
        <end position="130"/>
    </location>
</feature>
<name>A0A399J816_9MICC</name>
<dbReference type="Pfam" id="PF00903">
    <property type="entry name" value="Glyoxalase"/>
    <property type="match status" value="1"/>
</dbReference>
<keyword evidence="3" id="KW-1185">Reference proteome</keyword>
<dbReference type="InterPro" id="IPR037523">
    <property type="entry name" value="VOC_core"/>
</dbReference>
<protein>
    <submittedName>
        <fullName evidence="2">Lactoylglutathione lyase</fullName>
    </submittedName>
</protein>
<dbReference type="Gene3D" id="3.10.180.10">
    <property type="entry name" value="2,3-Dihydroxybiphenyl 1,2-Dioxygenase, domain 1"/>
    <property type="match status" value="1"/>
</dbReference>
<dbReference type="PROSITE" id="PS51819">
    <property type="entry name" value="VOC"/>
    <property type="match status" value="1"/>
</dbReference>
<reference evidence="2 3" key="1">
    <citation type="submission" date="2018-07" db="EMBL/GenBank/DDBJ databases">
        <title>Arthrobacter sp. nov., isolated from raw cow's milk with high bacterial count.</title>
        <authorList>
            <person name="Hahne J."/>
            <person name="Isele D."/>
            <person name="Lipski A."/>
        </authorList>
    </citation>
    <scope>NUCLEOTIDE SEQUENCE [LARGE SCALE GENOMIC DNA]</scope>
    <source>
        <strain evidence="2 3">JZ R-35</strain>
    </source>
</reference>
<dbReference type="SUPFAM" id="SSF54593">
    <property type="entry name" value="Glyoxalase/Bleomycin resistance protein/Dihydroxybiphenyl dioxygenase"/>
    <property type="match status" value="1"/>
</dbReference>
<evidence type="ECO:0000313" key="2">
    <source>
        <dbReference type="EMBL" id="RII41454.1"/>
    </source>
</evidence>
<dbReference type="RefSeq" id="WP_119425476.1">
    <property type="nucleotide sequence ID" value="NZ_QQXK01000027.1"/>
</dbReference>
<evidence type="ECO:0000259" key="1">
    <source>
        <dbReference type="PROSITE" id="PS51819"/>
    </source>
</evidence>
<dbReference type="PANTHER" id="PTHR36503">
    <property type="entry name" value="BLR2520 PROTEIN"/>
    <property type="match status" value="1"/>
</dbReference>
<gene>
    <name evidence="2" type="ORF">DWB68_12595</name>
</gene>
<dbReference type="EMBL" id="QQXK01000027">
    <property type="protein sequence ID" value="RII41454.1"/>
    <property type="molecule type" value="Genomic_DNA"/>
</dbReference>
<evidence type="ECO:0000313" key="3">
    <source>
        <dbReference type="Proteomes" id="UP000265419"/>
    </source>
</evidence>
<keyword evidence="2" id="KW-0456">Lyase</keyword>
<accession>A0A399J816</accession>
<dbReference type="GO" id="GO:0016829">
    <property type="term" value="F:lyase activity"/>
    <property type="evidence" value="ECO:0007669"/>
    <property type="project" value="UniProtKB-KW"/>
</dbReference>
<dbReference type="Proteomes" id="UP000265419">
    <property type="component" value="Unassembled WGS sequence"/>
</dbReference>
<proteinExistence type="predicted"/>
<organism evidence="2 3">
    <name type="scientific">Galactobacter valiniphilus</name>
    <dbReference type="NCBI Taxonomy" id="2676122"/>
    <lineage>
        <taxon>Bacteria</taxon>
        <taxon>Bacillati</taxon>
        <taxon>Actinomycetota</taxon>
        <taxon>Actinomycetes</taxon>
        <taxon>Micrococcales</taxon>
        <taxon>Micrococcaceae</taxon>
        <taxon>Galactobacter</taxon>
    </lineage>
</organism>
<dbReference type="InterPro" id="IPR029068">
    <property type="entry name" value="Glyas_Bleomycin-R_OHBP_Dase"/>
</dbReference>
<sequence>MARMIFVNLPVSNLDVADAFYDGLGFTKIGPFSNDVASAWRIDENIWVMLLLPGFYSTFLREGDQPSTPSGTQQKLNALSADSREEVDAFVAAAATHGGRVYRPAVEEMPGMYGAAVKDPDGHVWEIMWMDPALAGGA</sequence>
<dbReference type="PANTHER" id="PTHR36503:SF2">
    <property type="entry name" value="BLR2408 PROTEIN"/>
    <property type="match status" value="1"/>
</dbReference>
<dbReference type="AlphaFoldDB" id="A0A399J816"/>
<dbReference type="InterPro" id="IPR004360">
    <property type="entry name" value="Glyas_Fos-R_dOase_dom"/>
</dbReference>